<dbReference type="EMBL" id="VXRG01000005">
    <property type="protein sequence ID" value="MXY91924.1"/>
    <property type="molecule type" value="Genomic_DNA"/>
</dbReference>
<protein>
    <submittedName>
        <fullName evidence="1">Uncharacterized protein</fullName>
    </submittedName>
</protein>
<organism evidence="1">
    <name type="scientific">Caldilineaceae bacterium SB0664_bin_27</name>
    <dbReference type="NCBI Taxonomy" id="2605260"/>
    <lineage>
        <taxon>Bacteria</taxon>
        <taxon>Bacillati</taxon>
        <taxon>Chloroflexota</taxon>
        <taxon>Caldilineae</taxon>
        <taxon>Caldilineales</taxon>
        <taxon>Caldilineaceae</taxon>
    </lineage>
</organism>
<evidence type="ECO:0000313" key="1">
    <source>
        <dbReference type="EMBL" id="MXY91924.1"/>
    </source>
</evidence>
<gene>
    <name evidence="1" type="ORF">F4Y42_00575</name>
</gene>
<proteinExistence type="predicted"/>
<name>A0A6B0YLJ0_9CHLR</name>
<dbReference type="AlphaFoldDB" id="A0A6B0YLJ0"/>
<reference evidence="1" key="1">
    <citation type="submission" date="2019-09" db="EMBL/GenBank/DDBJ databases">
        <title>Characterisation of the sponge microbiome using genome-centric metagenomics.</title>
        <authorList>
            <person name="Engelberts J.P."/>
            <person name="Robbins S.J."/>
            <person name="De Goeij J.M."/>
            <person name="Aranda M."/>
            <person name="Bell S.C."/>
            <person name="Webster N.S."/>
        </authorList>
    </citation>
    <scope>NUCLEOTIDE SEQUENCE</scope>
    <source>
        <strain evidence="1">SB0664_bin_27</strain>
    </source>
</reference>
<accession>A0A6B0YLJ0</accession>
<sequence length="200" mass="21871">MISLQEAVDDLYRIALVEGKRQSPNRLTMLADLCVEQLCQRGIVDAAKEIRVPGIGRAKIWDVGWPPEGKVRLGISLKSLLRNIPGTVPNRIDDLAGEMANVQLLSPEIVTGYIMVFDTAGGGLRQDGQTWVAFFREAVDRLSGRDAPAWAAGMVESSAVIEVDFSAGPRIVQAPDMDSFFDRLAISVKTRNPDQFTTEG</sequence>
<comment type="caution">
    <text evidence="1">The sequence shown here is derived from an EMBL/GenBank/DDBJ whole genome shotgun (WGS) entry which is preliminary data.</text>
</comment>